<gene>
    <name evidence="1" type="ORF">MCOR_44402</name>
</gene>
<name>A0A6J8DRP3_MYTCO</name>
<evidence type="ECO:0000313" key="1">
    <source>
        <dbReference type="EMBL" id="CAC5411288.1"/>
    </source>
</evidence>
<dbReference type="AlphaFoldDB" id="A0A6J8DRP3"/>
<organism evidence="1 2">
    <name type="scientific">Mytilus coruscus</name>
    <name type="common">Sea mussel</name>
    <dbReference type="NCBI Taxonomy" id="42192"/>
    <lineage>
        <taxon>Eukaryota</taxon>
        <taxon>Metazoa</taxon>
        <taxon>Spiralia</taxon>
        <taxon>Lophotrochozoa</taxon>
        <taxon>Mollusca</taxon>
        <taxon>Bivalvia</taxon>
        <taxon>Autobranchia</taxon>
        <taxon>Pteriomorphia</taxon>
        <taxon>Mytilida</taxon>
        <taxon>Mytiloidea</taxon>
        <taxon>Mytilidae</taxon>
        <taxon>Mytilinae</taxon>
        <taxon>Mytilus</taxon>
    </lineage>
</organism>
<reference evidence="1 2" key="1">
    <citation type="submission" date="2020-06" db="EMBL/GenBank/DDBJ databases">
        <authorList>
            <person name="Li R."/>
            <person name="Bekaert M."/>
        </authorList>
    </citation>
    <scope>NUCLEOTIDE SEQUENCE [LARGE SCALE GENOMIC DNA]</scope>
    <source>
        <strain evidence="2">wild</strain>
    </source>
</reference>
<dbReference type="Proteomes" id="UP000507470">
    <property type="component" value="Unassembled WGS sequence"/>
</dbReference>
<evidence type="ECO:0000313" key="2">
    <source>
        <dbReference type="Proteomes" id="UP000507470"/>
    </source>
</evidence>
<proteinExistence type="predicted"/>
<dbReference type="OrthoDB" id="10512504at2759"/>
<dbReference type="EMBL" id="CACVKT020007840">
    <property type="protein sequence ID" value="CAC5411288.1"/>
    <property type="molecule type" value="Genomic_DNA"/>
</dbReference>
<keyword evidence="2" id="KW-1185">Reference proteome</keyword>
<sequence>MFYIYNTDDIHHCSLFSENEIYNTETELCEPVGPDIGTHGCCNGGFGRKEYGLLQVLKNLNTIESSDLNLFETRISKTAKCARKNKVYNATTGKCEKCGDDEIYDSDTESCRVNGLKKPVEPINVLRNLLLEDRGQNQCNEGFSYNKLTRKCEEDNDRSNLSERPEKPIYPMDVLRNLILGEKGENQCNEGFSYNKLTGKCEDDNDRSKLSERQAKPGENLVDLLNVLLEVRGENQCKDGYSFNKLTEKCDKNKDRNFIHNSRRTTSTHPNQNSYCELADDNVSTKVQS</sequence>
<protein>
    <submittedName>
        <fullName evidence="1">Uncharacterized protein</fullName>
    </submittedName>
</protein>
<accession>A0A6J8DRP3</accession>